<dbReference type="Proteomes" id="UP000823399">
    <property type="component" value="Unassembled WGS sequence"/>
</dbReference>
<keyword evidence="2" id="KW-0812">Transmembrane</keyword>
<reference evidence="4" key="1">
    <citation type="journal article" date="2020" name="New Phytol.">
        <title>Comparative genomics reveals dynamic genome evolution in host specialist ectomycorrhizal fungi.</title>
        <authorList>
            <person name="Lofgren L.A."/>
            <person name="Nguyen N.H."/>
            <person name="Vilgalys R."/>
            <person name="Ruytinx J."/>
            <person name="Liao H.L."/>
            <person name="Branco S."/>
            <person name="Kuo A."/>
            <person name="LaButti K."/>
            <person name="Lipzen A."/>
            <person name="Andreopoulos W."/>
            <person name="Pangilinan J."/>
            <person name="Riley R."/>
            <person name="Hundley H."/>
            <person name="Na H."/>
            <person name="Barry K."/>
            <person name="Grigoriev I.V."/>
            <person name="Stajich J.E."/>
            <person name="Kennedy P.G."/>
        </authorList>
    </citation>
    <scope>NUCLEOTIDE SEQUENCE</scope>
    <source>
        <strain evidence="4">FC423</strain>
    </source>
</reference>
<feature type="signal peptide" evidence="3">
    <location>
        <begin position="1"/>
        <end position="20"/>
    </location>
</feature>
<evidence type="ECO:0000256" key="1">
    <source>
        <dbReference type="SAM" id="MobiDB-lite"/>
    </source>
</evidence>
<feature type="transmembrane region" description="Helical" evidence="2">
    <location>
        <begin position="172"/>
        <end position="192"/>
    </location>
</feature>
<keyword evidence="2" id="KW-0472">Membrane</keyword>
<organism evidence="4 5">
    <name type="scientific">Suillus discolor</name>
    <dbReference type="NCBI Taxonomy" id="1912936"/>
    <lineage>
        <taxon>Eukaryota</taxon>
        <taxon>Fungi</taxon>
        <taxon>Dikarya</taxon>
        <taxon>Basidiomycota</taxon>
        <taxon>Agaricomycotina</taxon>
        <taxon>Agaricomycetes</taxon>
        <taxon>Agaricomycetidae</taxon>
        <taxon>Boletales</taxon>
        <taxon>Suillineae</taxon>
        <taxon>Suillaceae</taxon>
        <taxon>Suillus</taxon>
    </lineage>
</organism>
<sequence>MSRLLPVLAFVLALQSIAVAANSSHLREPVFMPARDNGSDDDNDDDDDDISSTPTTHHAASTSTSINQFSTSITFTTHSSSSFFLGSSFFSFSDFIPTPTPTSTSTITTHSSSTSITQSSSVSTIANTDMSISSSLSYASTTSGTSSSSSGQHSVHGATPTAGHGLSTGVRASLSCGIMFSLILSALVVCYFRKRSSRPWDRIIDEPAISSSEVSQYCPPNSIASLSREVLPPPPSPPQLDTAHPYSPDILHSPPLLSIPRAASLINDDSCIEIYTLYLRGAPVMDNKYLPTHSQRPPALRRMRPQAFHEHILDPMALGSLQLPH</sequence>
<feature type="compositionally biased region" description="Acidic residues" evidence="1">
    <location>
        <begin position="39"/>
        <end position="50"/>
    </location>
</feature>
<keyword evidence="2" id="KW-1133">Transmembrane helix</keyword>
<name>A0A9P7FKQ5_9AGAM</name>
<feature type="chain" id="PRO_5040336346" description="Mid2 domain-containing protein" evidence="3">
    <location>
        <begin position="21"/>
        <end position="325"/>
    </location>
</feature>
<evidence type="ECO:0000256" key="2">
    <source>
        <dbReference type="SAM" id="Phobius"/>
    </source>
</evidence>
<keyword evidence="3" id="KW-0732">Signal</keyword>
<dbReference type="RefSeq" id="XP_041299580.1">
    <property type="nucleotide sequence ID" value="XM_041435087.1"/>
</dbReference>
<proteinExistence type="predicted"/>
<feature type="compositionally biased region" description="Low complexity" evidence="1">
    <location>
        <begin position="51"/>
        <end position="63"/>
    </location>
</feature>
<evidence type="ECO:0008006" key="6">
    <source>
        <dbReference type="Google" id="ProtNLM"/>
    </source>
</evidence>
<feature type="region of interest" description="Disordered" evidence="1">
    <location>
        <begin position="30"/>
        <end position="63"/>
    </location>
</feature>
<protein>
    <recommendedName>
        <fullName evidence="6">Mid2 domain-containing protein</fullName>
    </recommendedName>
</protein>
<dbReference type="OrthoDB" id="2688765at2759"/>
<dbReference type="AlphaFoldDB" id="A0A9P7FKQ5"/>
<evidence type="ECO:0000313" key="4">
    <source>
        <dbReference type="EMBL" id="KAG2119754.1"/>
    </source>
</evidence>
<gene>
    <name evidence="4" type="ORF">F5147DRAFT_665215</name>
</gene>
<keyword evidence="5" id="KW-1185">Reference proteome</keyword>
<accession>A0A9P7FKQ5</accession>
<dbReference type="EMBL" id="JABBWM010000002">
    <property type="protein sequence ID" value="KAG2119754.1"/>
    <property type="molecule type" value="Genomic_DNA"/>
</dbReference>
<evidence type="ECO:0000256" key="3">
    <source>
        <dbReference type="SAM" id="SignalP"/>
    </source>
</evidence>
<feature type="region of interest" description="Disordered" evidence="1">
    <location>
        <begin position="143"/>
        <end position="162"/>
    </location>
</feature>
<comment type="caution">
    <text evidence="4">The sequence shown here is derived from an EMBL/GenBank/DDBJ whole genome shotgun (WGS) entry which is preliminary data.</text>
</comment>
<evidence type="ECO:0000313" key="5">
    <source>
        <dbReference type="Proteomes" id="UP000823399"/>
    </source>
</evidence>
<dbReference type="GeneID" id="64697346"/>